<reference evidence="3 4" key="1">
    <citation type="submission" date="2024-03" db="EMBL/GenBank/DDBJ databases">
        <title>Pseudoalteromonas qingdaonensis sp. nov., isolated from the intestines of marine benthic organisms.</title>
        <authorList>
            <person name="Lin X."/>
            <person name="Fang S."/>
            <person name="Hu X."/>
        </authorList>
    </citation>
    <scope>NUCLEOTIDE SEQUENCE [LARGE SCALE GENOMIC DNA]</scope>
    <source>
        <strain evidence="3 4">YIC-827</strain>
    </source>
</reference>
<sequence>MSLKVIPFFHDDSNTLSYILYCAHTKVAAVIDAVADYNSESHTLSYGNADKLLAYINKHQIQLKWIIETHVHADHLSACAYLRQHSHGKIVVSEHITEVQQTLKPIYQLDCATDGSQFDVHVKDGDILDLGELHIEVIATPGHTPDGISIYCDNQVFIGDTLFMPDSGSARCDFPNGSAAQLYDSITRLLALPGHTKVWVCHDYQPNERALDCHSTISEQRQANVHLQQHKEDFIAQRQLRDASLNKPRLMDIAVPFNLQGALVL</sequence>
<evidence type="ECO:0000313" key="4">
    <source>
        <dbReference type="Proteomes" id="UP001447008"/>
    </source>
</evidence>
<evidence type="ECO:0000256" key="1">
    <source>
        <dbReference type="ARBA" id="ARBA00022723"/>
    </source>
</evidence>
<keyword evidence="1" id="KW-0479">Metal-binding</keyword>
<dbReference type="PANTHER" id="PTHR43084:SF1">
    <property type="entry name" value="PERSULFIDE DIOXYGENASE ETHE1, MITOCHONDRIAL"/>
    <property type="match status" value="1"/>
</dbReference>
<dbReference type="CDD" id="cd07724">
    <property type="entry name" value="POD-like_MBL-fold"/>
    <property type="match status" value="1"/>
</dbReference>
<dbReference type="Pfam" id="PF00753">
    <property type="entry name" value="Lactamase_B"/>
    <property type="match status" value="1"/>
</dbReference>
<dbReference type="Gene3D" id="3.60.15.10">
    <property type="entry name" value="Ribonuclease Z/Hydroxyacylglutathione hydrolase-like"/>
    <property type="match status" value="1"/>
</dbReference>
<name>A0ABU9MTI7_9GAMM</name>
<dbReference type="RefSeq" id="WP_342676530.1">
    <property type="nucleotide sequence ID" value="NZ_JBCGCU010000003.1"/>
</dbReference>
<proteinExistence type="predicted"/>
<dbReference type="InterPro" id="IPR036866">
    <property type="entry name" value="RibonucZ/Hydroxyglut_hydro"/>
</dbReference>
<dbReference type="PANTHER" id="PTHR43084">
    <property type="entry name" value="PERSULFIDE DIOXYGENASE ETHE1"/>
    <property type="match status" value="1"/>
</dbReference>
<evidence type="ECO:0000313" key="3">
    <source>
        <dbReference type="EMBL" id="MEM0514606.1"/>
    </source>
</evidence>
<comment type="caution">
    <text evidence="3">The sequence shown here is derived from an EMBL/GenBank/DDBJ whole genome shotgun (WGS) entry which is preliminary data.</text>
</comment>
<dbReference type="SUPFAM" id="SSF56281">
    <property type="entry name" value="Metallo-hydrolase/oxidoreductase"/>
    <property type="match status" value="1"/>
</dbReference>
<dbReference type="Proteomes" id="UP001447008">
    <property type="component" value="Unassembled WGS sequence"/>
</dbReference>
<dbReference type="EMBL" id="JBCGCU010000003">
    <property type="protein sequence ID" value="MEM0514606.1"/>
    <property type="molecule type" value="Genomic_DNA"/>
</dbReference>
<gene>
    <name evidence="3" type="ORF">WCN91_03980</name>
</gene>
<dbReference type="SMART" id="SM00849">
    <property type="entry name" value="Lactamase_B"/>
    <property type="match status" value="1"/>
</dbReference>
<keyword evidence="4" id="KW-1185">Reference proteome</keyword>
<dbReference type="InterPro" id="IPR001279">
    <property type="entry name" value="Metallo-B-lactamas"/>
</dbReference>
<dbReference type="InterPro" id="IPR044528">
    <property type="entry name" value="POD-like_MBL-fold"/>
</dbReference>
<dbReference type="InterPro" id="IPR051682">
    <property type="entry name" value="Mito_Persulfide_Diox"/>
</dbReference>
<organism evidence="3 4">
    <name type="scientific">Pseudoalteromonas qingdaonensis</name>
    <dbReference type="NCBI Taxonomy" id="3131913"/>
    <lineage>
        <taxon>Bacteria</taxon>
        <taxon>Pseudomonadati</taxon>
        <taxon>Pseudomonadota</taxon>
        <taxon>Gammaproteobacteria</taxon>
        <taxon>Alteromonadales</taxon>
        <taxon>Pseudoalteromonadaceae</taxon>
        <taxon>Pseudoalteromonas</taxon>
    </lineage>
</organism>
<evidence type="ECO:0000259" key="2">
    <source>
        <dbReference type="SMART" id="SM00849"/>
    </source>
</evidence>
<protein>
    <submittedName>
        <fullName evidence="3">MBL fold metallo-hydrolase</fullName>
    </submittedName>
</protein>
<feature type="domain" description="Metallo-beta-lactamase" evidence="2">
    <location>
        <begin position="14"/>
        <end position="195"/>
    </location>
</feature>
<accession>A0ABU9MTI7</accession>